<gene>
    <name evidence="1" type="ORF">FHK98_01470</name>
</gene>
<name>A0A838WG08_9CYAN</name>
<sequence>MIILIPTYYKNEKYCNLLLDLLEVNWPNHPELYFLTDGGNINYPNVIKVDNKNWLIVLYKGLKYLINKYPDLDYIYLVLEDLIPLWSLSVEELTKIENVVINNKLKCVCFPTYPAYWGQENEVKLDGITLYKTPEEFDFYSQLQPSIWQVGHLMKICEHALENNLLDAWSFEWIKSEEQHYVSSYQWSTVFNGFLVRGRVNLAAINKIKLPEGKKLKNQLLKSFIFDLPSLIKYRINRKLKLIG</sequence>
<dbReference type="Proteomes" id="UP000538075">
    <property type="component" value="Unassembled WGS sequence"/>
</dbReference>
<evidence type="ECO:0000313" key="2">
    <source>
        <dbReference type="Proteomes" id="UP000538075"/>
    </source>
</evidence>
<organism evidence="1 2">
    <name type="scientific">Cylindrospermopsis raciborskii CS-506_A</name>
    <dbReference type="NCBI Taxonomy" id="2585140"/>
    <lineage>
        <taxon>Bacteria</taxon>
        <taxon>Bacillati</taxon>
        <taxon>Cyanobacteriota</taxon>
        <taxon>Cyanophyceae</taxon>
        <taxon>Nostocales</taxon>
        <taxon>Aphanizomenonaceae</taxon>
        <taxon>Cylindrospermopsis</taxon>
    </lineage>
</organism>
<protein>
    <submittedName>
        <fullName evidence="1">Uncharacterized protein</fullName>
    </submittedName>
</protein>
<dbReference type="AlphaFoldDB" id="A0A838WG08"/>
<proteinExistence type="predicted"/>
<dbReference type="EMBL" id="VDFG01000096">
    <property type="protein sequence ID" value="MBA4464606.1"/>
    <property type="molecule type" value="Genomic_DNA"/>
</dbReference>
<comment type="caution">
    <text evidence="1">The sequence shown here is derived from an EMBL/GenBank/DDBJ whole genome shotgun (WGS) entry which is preliminary data.</text>
</comment>
<reference evidence="1 2" key="1">
    <citation type="journal article" date="2020" name="J. Appl. Phycol.">
        <title>Morphological changes and genome evolution in Raphidiopsis raciborskii CS-506 after 23 years in culture.</title>
        <authorList>
            <person name="Willis A."/>
            <person name="Bent S.J."/>
            <person name="Jameson I.D."/>
        </authorList>
    </citation>
    <scope>NUCLEOTIDE SEQUENCE [LARGE SCALE GENOMIC DNA]</scope>
    <source>
        <strain evidence="1 2">CS-506_A</strain>
    </source>
</reference>
<evidence type="ECO:0000313" key="1">
    <source>
        <dbReference type="EMBL" id="MBA4464606.1"/>
    </source>
</evidence>
<accession>A0A838WG08</accession>